<name>A0A8H9KXR9_9MICO</name>
<feature type="region of interest" description="Disordered" evidence="1">
    <location>
        <begin position="78"/>
        <end position="99"/>
    </location>
</feature>
<keyword evidence="2" id="KW-0472">Membrane</keyword>
<keyword evidence="6" id="KW-1185">Reference proteome</keyword>
<organism evidence="3 5">
    <name type="scientific">Curtobacterium luteum</name>
    <dbReference type="NCBI Taxonomy" id="33881"/>
    <lineage>
        <taxon>Bacteria</taxon>
        <taxon>Bacillati</taxon>
        <taxon>Actinomycetota</taxon>
        <taxon>Actinomycetes</taxon>
        <taxon>Micrococcales</taxon>
        <taxon>Microbacteriaceae</taxon>
        <taxon>Curtobacterium</taxon>
    </lineage>
</organism>
<evidence type="ECO:0000256" key="1">
    <source>
        <dbReference type="SAM" id="MobiDB-lite"/>
    </source>
</evidence>
<protein>
    <submittedName>
        <fullName evidence="3">Uncharacterized protein</fullName>
    </submittedName>
</protein>
<reference evidence="3" key="1">
    <citation type="journal article" date="2014" name="Int. J. Syst. Evol. Microbiol.">
        <title>Complete genome sequence of Corynebacterium casei LMG S-19264T (=DSM 44701T), isolated from a smear-ripened cheese.</title>
        <authorList>
            <consortium name="US DOE Joint Genome Institute (JGI-PGF)"/>
            <person name="Walter F."/>
            <person name="Albersmeier A."/>
            <person name="Kalinowski J."/>
            <person name="Ruckert C."/>
        </authorList>
    </citation>
    <scope>NUCLEOTIDE SEQUENCE</scope>
    <source>
        <strain evidence="3">JCM 1480</strain>
    </source>
</reference>
<feature type="transmembrane region" description="Helical" evidence="2">
    <location>
        <begin position="33"/>
        <end position="57"/>
    </location>
</feature>
<dbReference type="Proteomes" id="UP000648535">
    <property type="component" value="Unassembled WGS sequence"/>
</dbReference>
<keyword evidence="2" id="KW-0812">Transmembrane</keyword>
<keyword evidence="2" id="KW-1133">Transmembrane helix</keyword>
<evidence type="ECO:0000313" key="5">
    <source>
        <dbReference type="Proteomes" id="UP000648535"/>
    </source>
</evidence>
<dbReference type="EMBL" id="JAFBCG010000001">
    <property type="protein sequence ID" value="MBM7801593.1"/>
    <property type="molecule type" value="Genomic_DNA"/>
</dbReference>
<sequence>MAVVEILLRIVTALGLVDPAAVGTPGHLLPVAALAALGCATAAAVLVLSVVVAALLLPSARAVPAGHREWSRLRTRIASSHPDADGHARPRAPGGVVTV</sequence>
<accession>A0A8H9KXR9</accession>
<reference evidence="4 6" key="3">
    <citation type="submission" date="2021-01" db="EMBL/GenBank/DDBJ databases">
        <title>Sequencing the genomes of 1000 actinobacteria strains.</title>
        <authorList>
            <person name="Klenk H.-P."/>
        </authorList>
    </citation>
    <scope>NUCLEOTIDE SEQUENCE [LARGE SCALE GENOMIC DNA]</scope>
    <source>
        <strain evidence="4 6">DSM 20542</strain>
    </source>
</reference>
<dbReference type="AlphaFoldDB" id="A0A8H9KXR9"/>
<dbReference type="RefSeq" id="WP_022903671.1">
    <property type="nucleotide sequence ID" value="NZ_BMOI01000001.1"/>
</dbReference>
<comment type="caution">
    <text evidence="3">The sequence shown here is derived from an EMBL/GenBank/DDBJ whole genome shotgun (WGS) entry which is preliminary data.</text>
</comment>
<evidence type="ECO:0000313" key="3">
    <source>
        <dbReference type="EMBL" id="GGK89300.1"/>
    </source>
</evidence>
<reference evidence="3" key="2">
    <citation type="submission" date="2020-09" db="EMBL/GenBank/DDBJ databases">
        <authorList>
            <person name="Sun Q."/>
            <person name="Ohkuma M."/>
        </authorList>
    </citation>
    <scope>NUCLEOTIDE SEQUENCE</scope>
    <source>
        <strain evidence="3">JCM 1480</strain>
    </source>
</reference>
<evidence type="ECO:0000256" key="2">
    <source>
        <dbReference type="SAM" id="Phobius"/>
    </source>
</evidence>
<gene>
    <name evidence="3" type="ORF">GCM10009769_04110</name>
    <name evidence="4" type="ORF">JOE58_000844</name>
</gene>
<dbReference type="Proteomes" id="UP000746584">
    <property type="component" value="Unassembled WGS sequence"/>
</dbReference>
<dbReference type="InterPro" id="IPR045635">
    <property type="entry name" value="DUF6412"/>
</dbReference>
<dbReference type="Pfam" id="PF19950">
    <property type="entry name" value="DUF6412"/>
    <property type="match status" value="1"/>
</dbReference>
<proteinExistence type="predicted"/>
<evidence type="ECO:0000313" key="4">
    <source>
        <dbReference type="EMBL" id="MBM7801593.1"/>
    </source>
</evidence>
<evidence type="ECO:0000313" key="6">
    <source>
        <dbReference type="Proteomes" id="UP000746584"/>
    </source>
</evidence>
<dbReference type="EMBL" id="BMOI01000001">
    <property type="protein sequence ID" value="GGK89300.1"/>
    <property type="molecule type" value="Genomic_DNA"/>
</dbReference>